<reference evidence="3" key="1">
    <citation type="submission" date="2023-07" db="EMBL/GenBank/DDBJ databases">
        <title>30 novel species of actinomycetes from the DSMZ collection.</title>
        <authorList>
            <person name="Nouioui I."/>
        </authorList>
    </citation>
    <scope>NUCLEOTIDE SEQUENCE [LARGE SCALE GENOMIC DNA]</scope>
    <source>
        <strain evidence="3">DSM 41982</strain>
    </source>
</reference>
<evidence type="ECO:0000313" key="2">
    <source>
        <dbReference type="EMBL" id="MDT0417211.1"/>
    </source>
</evidence>
<feature type="domain" description="DUF2087" evidence="1">
    <location>
        <begin position="87"/>
        <end position="155"/>
    </location>
</feature>
<comment type="caution">
    <text evidence="2">The sequence shown here is derived from an EMBL/GenBank/DDBJ whole genome shotgun (WGS) entry which is preliminary data.</text>
</comment>
<dbReference type="EMBL" id="JAVRER010000025">
    <property type="protein sequence ID" value="MDT0417211.1"/>
    <property type="molecule type" value="Genomic_DNA"/>
</dbReference>
<name>A0ABD5E716_9ACTN</name>
<evidence type="ECO:0000259" key="1">
    <source>
        <dbReference type="Pfam" id="PF09860"/>
    </source>
</evidence>
<gene>
    <name evidence="2" type="ORF">RM574_17120</name>
</gene>
<dbReference type="InterPro" id="IPR018656">
    <property type="entry name" value="DUF2087"/>
</dbReference>
<proteinExistence type="predicted"/>
<dbReference type="Pfam" id="PF09860">
    <property type="entry name" value="DUF2087"/>
    <property type="match status" value="1"/>
</dbReference>
<protein>
    <submittedName>
        <fullName evidence="2">DUF2087 domain-containing protein</fullName>
    </submittedName>
</protein>
<evidence type="ECO:0000313" key="3">
    <source>
        <dbReference type="Proteomes" id="UP001183607"/>
    </source>
</evidence>
<dbReference type="Proteomes" id="UP001183607">
    <property type="component" value="Unassembled WGS sequence"/>
</dbReference>
<dbReference type="RefSeq" id="WP_254667614.1">
    <property type="nucleotide sequence ID" value="NZ_JAVRER010000025.1"/>
</dbReference>
<organism evidence="2 3">
    <name type="scientific">Streptomyces evansiae</name>
    <dbReference type="NCBI Taxonomy" id="3075535"/>
    <lineage>
        <taxon>Bacteria</taxon>
        <taxon>Bacillati</taxon>
        <taxon>Actinomycetota</taxon>
        <taxon>Actinomycetes</taxon>
        <taxon>Kitasatosporales</taxon>
        <taxon>Streptomycetaceae</taxon>
        <taxon>Streptomyces</taxon>
    </lineage>
</organism>
<sequence length="170" mass="18585">MVTRPALEALADPARLRLFARLVLGERVENAPRAQLVPLPHAGLVRRDGDGTLRARPSAFRTPGAEASGRLPAWVPPHLAGHFRAGRLGSVPARQRTRAELLTRLAEAEFRPDRACTEDEVSETLARYSGDPSALRRYCVEYRVLTRERDGSGYRLGEAGTRAAYASSAA</sequence>
<accession>A0ABD5E716</accession>
<dbReference type="AlphaFoldDB" id="A0ABD5E716"/>